<keyword evidence="2" id="KW-1133">Transmembrane helix</keyword>
<dbReference type="EMBL" id="QGGV01000002">
    <property type="protein sequence ID" value="PWK57849.1"/>
    <property type="molecule type" value="Genomic_DNA"/>
</dbReference>
<evidence type="ECO:0000256" key="2">
    <source>
        <dbReference type="SAM" id="Phobius"/>
    </source>
</evidence>
<gene>
    <name evidence="3" type="ORF">C8D95_102498</name>
</gene>
<keyword evidence="2" id="KW-0812">Transmembrane</keyword>
<dbReference type="OrthoDB" id="9977267at2"/>
<feature type="transmembrane region" description="Helical" evidence="2">
    <location>
        <begin position="61"/>
        <end position="87"/>
    </location>
</feature>
<reference evidence="3 4" key="1">
    <citation type="submission" date="2018-05" db="EMBL/GenBank/DDBJ databases">
        <title>Genomic Encyclopedia of Type Strains, Phase IV (KMG-IV): sequencing the most valuable type-strain genomes for metagenomic binning, comparative biology and taxonomic classification.</title>
        <authorList>
            <person name="Goeker M."/>
        </authorList>
    </citation>
    <scope>NUCLEOTIDE SEQUENCE [LARGE SCALE GENOMIC DNA]</scope>
    <source>
        <strain evidence="3 4">DSM 103371</strain>
    </source>
</reference>
<dbReference type="RefSeq" id="WP_109758416.1">
    <property type="nucleotide sequence ID" value="NZ_CP034588.1"/>
</dbReference>
<evidence type="ECO:0000313" key="3">
    <source>
        <dbReference type="EMBL" id="PWK57849.1"/>
    </source>
</evidence>
<evidence type="ECO:0000313" key="4">
    <source>
        <dbReference type="Proteomes" id="UP000245390"/>
    </source>
</evidence>
<proteinExistence type="predicted"/>
<name>A0A316GA65_9RHOB</name>
<evidence type="ECO:0000256" key="1">
    <source>
        <dbReference type="SAM" id="MobiDB-lite"/>
    </source>
</evidence>
<dbReference type="Proteomes" id="UP000245390">
    <property type="component" value="Unassembled WGS sequence"/>
</dbReference>
<accession>A0A316GA65</accession>
<keyword evidence="4" id="KW-1185">Reference proteome</keyword>
<feature type="transmembrane region" description="Helical" evidence="2">
    <location>
        <begin position="107"/>
        <end position="128"/>
    </location>
</feature>
<feature type="region of interest" description="Disordered" evidence="1">
    <location>
        <begin position="1"/>
        <end position="30"/>
    </location>
</feature>
<feature type="transmembrane region" description="Helical" evidence="2">
    <location>
        <begin position="135"/>
        <end position="153"/>
    </location>
</feature>
<feature type="compositionally biased region" description="Basic and acidic residues" evidence="1">
    <location>
        <begin position="10"/>
        <end position="22"/>
    </location>
</feature>
<keyword evidence="2" id="KW-0472">Membrane</keyword>
<organism evidence="3 4">
    <name type="scientific">Silicimonas algicola</name>
    <dbReference type="NCBI Taxonomy" id="1826607"/>
    <lineage>
        <taxon>Bacteria</taxon>
        <taxon>Pseudomonadati</taxon>
        <taxon>Pseudomonadota</taxon>
        <taxon>Alphaproteobacteria</taxon>
        <taxon>Rhodobacterales</taxon>
        <taxon>Paracoccaceae</taxon>
    </lineage>
</organism>
<sequence length="179" mass="19363">MATSKIQRTGFEDRLSRIKKGGDNTMGEVHIGPRDEVRAGQKRKPGTTVRLKKKKQSKKEIGRASGVSLLILAFLFGALSMFVGQAASYHLFAETGLIQLDLSATPAAPYVPVAHIVIGGFFAVLFAWTFQLMGVVRLAAIAAGLFVMVQYQPVLIKSVPGVYAAFFSDEFVESQLGKA</sequence>
<protein>
    <submittedName>
        <fullName evidence="3">Uncharacterized protein</fullName>
    </submittedName>
</protein>
<dbReference type="AlphaFoldDB" id="A0A316GA65"/>
<comment type="caution">
    <text evidence="3">The sequence shown here is derived from an EMBL/GenBank/DDBJ whole genome shotgun (WGS) entry which is preliminary data.</text>
</comment>
<dbReference type="KEGG" id="salo:EF888_11710"/>